<reference evidence="2" key="1">
    <citation type="journal article" date="2019" name="Int. J. Syst. Evol. Microbiol.">
        <title>The Global Catalogue of Microorganisms (GCM) 10K type strain sequencing project: providing services to taxonomists for standard genome sequencing and annotation.</title>
        <authorList>
            <consortium name="The Broad Institute Genomics Platform"/>
            <consortium name="The Broad Institute Genome Sequencing Center for Infectious Disease"/>
            <person name="Wu L."/>
            <person name="Ma J."/>
        </authorList>
    </citation>
    <scope>NUCLEOTIDE SEQUENCE [LARGE SCALE GENOMIC DNA]</scope>
    <source>
        <strain evidence="2">SYNS20</strain>
    </source>
</reference>
<dbReference type="EMBL" id="JBHTCF010000024">
    <property type="protein sequence ID" value="MFC7309700.1"/>
    <property type="molecule type" value="Genomic_DNA"/>
</dbReference>
<sequence length="354" mass="39888">MSGFEPLNYLVSELTLEDRLALRSLLGARLRRRGGPPVIELVGVRPAEADRFLNRLYRRHLRLIPVNAPTLPFEATDERDKQALRQDVVNCLWYLSTRAQGLGCYVRNRPQIKFPRFTLGFLVYQWAQNRDVKELATIAKGLQTVRQVQDAPQPAPEGISAALLGLGTPGALAALGLELAYLLVPGNRHRKGVRWWGRTLDSPSRWLHRPRGGVLEYMYNLVAAGVDDRDRPLEALLAAALLADLDAYYNALRRWNRDRLPLVLVPGSHTPGGKALLRAFRGAYQRVYDPLNARWYRPVTRPVVIAVGEQAGVGAESLSTVEQRLKEWAPRPGQRGPERWMLRAVVPPQREGEQ</sequence>
<dbReference type="Proteomes" id="UP001596523">
    <property type="component" value="Unassembled WGS sequence"/>
</dbReference>
<name>A0ABW2JWC0_9ACTN</name>
<keyword evidence="2" id="KW-1185">Reference proteome</keyword>
<dbReference type="RefSeq" id="WP_381838872.1">
    <property type="nucleotide sequence ID" value="NZ_JBHTCF010000024.1"/>
</dbReference>
<evidence type="ECO:0000313" key="1">
    <source>
        <dbReference type="EMBL" id="MFC7309700.1"/>
    </source>
</evidence>
<organism evidence="1 2">
    <name type="scientific">Streptomyces monticola</name>
    <dbReference type="NCBI Taxonomy" id="2666263"/>
    <lineage>
        <taxon>Bacteria</taxon>
        <taxon>Bacillati</taxon>
        <taxon>Actinomycetota</taxon>
        <taxon>Actinomycetes</taxon>
        <taxon>Kitasatosporales</taxon>
        <taxon>Streptomycetaceae</taxon>
        <taxon>Streptomyces</taxon>
    </lineage>
</organism>
<protein>
    <submittedName>
        <fullName evidence="1">Uncharacterized protein</fullName>
    </submittedName>
</protein>
<gene>
    <name evidence="1" type="ORF">ACFQVC_36490</name>
</gene>
<accession>A0ABW2JWC0</accession>
<proteinExistence type="predicted"/>
<comment type="caution">
    <text evidence="1">The sequence shown here is derived from an EMBL/GenBank/DDBJ whole genome shotgun (WGS) entry which is preliminary data.</text>
</comment>
<evidence type="ECO:0000313" key="2">
    <source>
        <dbReference type="Proteomes" id="UP001596523"/>
    </source>
</evidence>